<evidence type="ECO:0008006" key="3">
    <source>
        <dbReference type="Google" id="ProtNLM"/>
    </source>
</evidence>
<reference evidence="2" key="1">
    <citation type="journal article" date="2017" name="Parasit. Vectors">
        <title>Sialotranscriptomics of Rhipicephalus zambeziensis reveals intricate expression profiles of secretory proteins and suggests tight temporal transcriptional regulation during blood-feeding.</title>
        <authorList>
            <person name="de Castro M.H."/>
            <person name="de Klerk D."/>
            <person name="Pienaar R."/>
            <person name="Rees D.J.G."/>
            <person name="Mans B.J."/>
        </authorList>
    </citation>
    <scope>NUCLEOTIDE SEQUENCE</scope>
    <source>
        <tissue evidence="2">Salivary glands</tissue>
    </source>
</reference>
<keyword evidence="1" id="KW-0732">Signal</keyword>
<feature type="signal peptide" evidence="1">
    <location>
        <begin position="1"/>
        <end position="18"/>
    </location>
</feature>
<feature type="chain" id="PRO_5012894933" description="Secreted protein" evidence="1">
    <location>
        <begin position="19"/>
        <end position="80"/>
    </location>
</feature>
<dbReference type="EMBL" id="GFPF01001661">
    <property type="protein sequence ID" value="MAA12807.1"/>
    <property type="molecule type" value="Transcribed_RNA"/>
</dbReference>
<sequence>MLLRVHAALCVLIQISIQLFKVDYYMCGIRHCGRVMRWQVLGQNGPSVDILAGHLGRVWRHFFFNSDQVTVQEEKWCKRV</sequence>
<evidence type="ECO:0000256" key="1">
    <source>
        <dbReference type="SAM" id="SignalP"/>
    </source>
</evidence>
<dbReference type="AlphaFoldDB" id="A0A224Y5I0"/>
<name>A0A224Y5I0_9ACAR</name>
<proteinExistence type="predicted"/>
<organism evidence="2">
    <name type="scientific">Rhipicephalus zambeziensis</name>
    <dbReference type="NCBI Taxonomy" id="60191"/>
    <lineage>
        <taxon>Eukaryota</taxon>
        <taxon>Metazoa</taxon>
        <taxon>Ecdysozoa</taxon>
        <taxon>Arthropoda</taxon>
        <taxon>Chelicerata</taxon>
        <taxon>Arachnida</taxon>
        <taxon>Acari</taxon>
        <taxon>Parasitiformes</taxon>
        <taxon>Ixodida</taxon>
        <taxon>Ixodoidea</taxon>
        <taxon>Ixodidae</taxon>
        <taxon>Rhipicephalinae</taxon>
        <taxon>Rhipicephalus</taxon>
        <taxon>Rhipicephalus</taxon>
    </lineage>
</organism>
<accession>A0A224Y5I0</accession>
<evidence type="ECO:0000313" key="2">
    <source>
        <dbReference type="EMBL" id="MAA12807.1"/>
    </source>
</evidence>
<protein>
    <recommendedName>
        <fullName evidence="3">Secreted protein</fullName>
    </recommendedName>
</protein>